<evidence type="ECO:0000313" key="5">
    <source>
        <dbReference type="Proteomes" id="UP000634011"/>
    </source>
</evidence>
<proteinExistence type="predicted"/>
<feature type="modified residue" description="4-aspartylphosphate" evidence="2">
    <location>
        <position position="66"/>
    </location>
</feature>
<organism evidence="4 5">
    <name type="scientific">Undibacterium jejuense</name>
    <dbReference type="NCBI Taxonomy" id="1344949"/>
    <lineage>
        <taxon>Bacteria</taxon>
        <taxon>Pseudomonadati</taxon>
        <taxon>Pseudomonadota</taxon>
        <taxon>Betaproteobacteria</taxon>
        <taxon>Burkholderiales</taxon>
        <taxon>Oxalobacteraceae</taxon>
        <taxon>Undibacterium</taxon>
    </lineage>
</organism>
<dbReference type="EMBL" id="JACOFV010000020">
    <property type="protein sequence ID" value="MBC3863994.1"/>
    <property type="molecule type" value="Genomic_DNA"/>
</dbReference>
<evidence type="ECO:0000256" key="2">
    <source>
        <dbReference type="PROSITE-ProRule" id="PRU00169"/>
    </source>
</evidence>
<dbReference type="Gene3D" id="3.40.50.2300">
    <property type="match status" value="1"/>
</dbReference>
<keyword evidence="1 2" id="KW-0597">Phosphoprotein</keyword>
<dbReference type="InterPro" id="IPR011006">
    <property type="entry name" value="CheY-like_superfamily"/>
</dbReference>
<dbReference type="InterPro" id="IPR001789">
    <property type="entry name" value="Sig_transdc_resp-reg_receiver"/>
</dbReference>
<evidence type="ECO:0000313" key="4">
    <source>
        <dbReference type="EMBL" id="MBC3863994.1"/>
    </source>
</evidence>
<dbReference type="GO" id="GO:0000160">
    <property type="term" value="P:phosphorelay signal transduction system"/>
    <property type="evidence" value="ECO:0007669"/>
    <property type="project" value="InterPro"/>
</dbReference>
<name>A0A923HHT5_9BURK</name>
<feature type="domain" description="Response regulatory" evidence="3">
    <location>
        <begin position="14"/>
        <end position="136"/>
    </location>
</feature>
<accession>A0A923HHT5</accession>
<dbReference type="Proteomes" id="UP000634011">
    <property type="component" value="Unassembled WGS sequence"/>
</dbReference>
<dbReference type="AlphaFoldDB" id="A0A923HHT5"/>
<comment type="caution">
    <text evidence="4">The sequence shown here is derived from an EMBL/GenBank/DDBJ whole genome shotgun (WGS) entry which is preliminary data.</text>
</comment>
<dbReference type="PANTHER" id="PTHR44591">
    <property type="entry name" value="STRESS RESPONSE REGULATOR PROTEIN 1"/>
    <property type="match status" value="1"/>
</dbReference>
<dbReference type="RefSeq" id="WP_186913940.1">
    <property type="nucleotide sequence ID" value="NZ_JACOFV010000020.1"/>
</dbReference>
<keyword evidence="5" id="KW-1185">Reference proteome</keyword>
<evidence type="ECO:0000256" key="1">
    <source>
        <dbReference type="ARBA" id="ARBA00022553"/>
    </source>
</evidence>
<dbReference type="SUPFAM" id="SSF52172">
    <property type="entry name" value="CheY-like"/>
    <property type="match status" value="1"/>
</dbReference>
<gene>
    <name evidence="4" type="ORF">H8K32_17950</name>
</gene>
<sequence length="139" mass="15193">MDDSLSPSDNARLHVMIVDDDDFQIEFVSDLLAECGIKNIVTALGGKSGLTIFDHTNPKPDLLLCDIQMPDIDGFEFMKKLGERNYTGGVILMSGQGAKVLYSASLVAQLARQNFLGTIEKPLQKDALMAAIEKLYAKV</sequence>
<dbReference type="InterPro" id="IPR050595">
    <property type="entry name" value="Bact_response_regulator"/>
</dbReference>
<protein>
    <submittedName>
        <fullName evidence="4">Response regulator</fullName>
    </submittedName>
</protein>
<dbReference type="PROSITE" id="PS50110">
    <property type="entry name" value="RESPONSE_REGULATORY"/>
    <property type="match status" value="1"/>
</dbReference>
<dbReference type="Pfam" id="PF00072">
    <property type="entry name" value="Response_reg"/>
    <property type="match status" value="1"/>
</dbReference>
<evidence type="ECO:0000259" key="3">
    <source>
        <dbReference type="PROSITE" id="PS50110"/>
    </source>
</evidence>
<reference evidence="4" key="1">
    <citation type="submission" date="2020-08" db="EMBL/GenBank/DDBJ databases">
        <title>Novel species isolated from subtropical streams in China.</title>
        <authorList>
            <person name="Lu H."/>
        </authorList>
    </citation>
    <scope>NUCLEOTIDE SEQUENCE</scope>
    <source>
        <strain evidence="4">KACC 12607</strain>
    </source>
</reference>
<dbReference type="SMART" id="SM00448">
    <property type="entry name" value="REC"/>
    <property type="match status" value="1"/>
</dbReference>
<dbReference type="PANTHER" id="PTHR44591:SF3">
    <property type="entry name" value="RESPONSE REGULATORY DOMAIN-CONTAINING PROTEIN"/>
    <property type="match status" value="1"/>
</dbReference>